<dbReference type="Proteomes" id="UP000317638">
    <property type="component" value="Unassembled WGS sequence"/>
</dbReference>
<evidence type="ECO:0000313" key="9">
    <source>
        <dbReference type="Proteomes" id="UP000317638"/>
    </source>
</evidence>
<dbReference type="InterPro" id="IPR051401">
    <property type="entry name" value="GtrA_CellWall_Glycosyl"/>
</dbReference>
<dbReference type="PANTHER" id="PTHR38459:SF1">
    <property type="entry name" value="PROPHAGE BACTOPRENOL-LINKED GLUCOSE TRANSLOCASE HOMOLOG"/>
    <property type="match status" value="1"/>
</dbReference>
<feature type="domain" description="GtrA/DPMS transmembrane" evidence="7">
    <location>
        <begin position="20"/>
        <end position="177"/>
    </location>
</feature>
<evidence type="ECO:0000256" key="6">
    <source>
        <dbReference type="SAM" id="Phobius"/>
    </source>
</evidence>
<keyword evidence="4 6" id="KW-1133">Transmembrane helix</keyword>
<dbReference type="Pfam" id="PF04138">
    <property type="entry name" value="GtrA_DPMS_TM"/>
    <property type="match status" value="1"/>
</dbReference>
<reference evidence="8 9" key="1">
    <citation type="submission" date="2019-07" db="EMBL/GenBank/DDBJ databases">
        <authorList>
            <person name="Zhou L.-Y."/>
        </authorList>
    </citation>
    <scope>NUCLEOTIDE SEQUENCE [LARGE SCALE GENOMIC DNA]</scope>
    <source>
        <strain evidence="8 9">YIM 101269</strain>
    </source>
</reference>
<gene>
    <name evidence="8" type="ORF">FOJ82_07885</name>
</gene>
<dbReference type="AlphaFoldDB" id="A0A553K2V0"/>
<evidence type="ECO:0000256" key="4">
    <source>
        <dbReference type="ARBA" id="ARBA00022989"/>
    </source>
</evidence>
<organism evidence="8 9">
    <name type="scientific">Tessaracoccus rhinocerotis</name>
    <dbReference type="NCBI Taxonomy" id="1689449"/>
    <lineage>
        <taxon>Bacteria</taxon>
        <taxon>Bacillati</taxon>
        <taxon>Actinomycetota</taxon>
        <taxon>Actinomycetes</taxon>
        <taxon>Propionibacteriales</taxon>
        <taxon>Propionibacteriaceae</taxon>
        <taxon>Tessaracoccus</taxon>
    </lineage>
</organism>
<name>A0A553K2V0_9ACTN</name>
<dbReference type="InterPro" id="IPR007267">
    <property type="entry name" value="GtrA_DPMS_TM"/>
</dbReference>
<evidence type="ECO:0000313" key="8">
    <source>
        <dbReference type="EMBL" id="TRY19011.1"/>
    </source>
</evidence>
<feature type="transmembrane region" description="Helical" evidence="6">
    <location>
        <begin position="69"/>
        <end position="88"/>
    </location>
</feature>
<sequence>MEWFKTKYERYETSIWQLFRFGVVGGLGVFVNFVAFIFVGKLLPLVWPSAGYLAGTEVWWNIPFTEFNVRWYHVFSMLSFFVANLFNFQLNRRWTFKSHHSANWFREYFPFLTVGLIAQGVGLLILTALMHQGSPVALPTDIFDDSTGFRTRKYWAQLIMIVCTIPITFLVNKFWTFKAIRTLDETEEAEHPEDIQQEGT</sequence>
<dbReference type="EMBL" id="VKKG01000002">
    <property type="protein sequence ID" value="TRY19011.1"/>
    <property type="molecule type" value="Genomic_DNA"/>
</dbReference>
<evidence type="ECO:0000256" key="5">
    <source>
        <dbReference type="ARBA" id="ARBA00023136"/>
    </source>
</evidence>
<feature type="transmembrane region" description="Helical" evidence="6">
    <location>
        <begin position="21"/>
        <end position="43"/>
    </location>
</feature>
<comment type="caution">
    <text evidence="8">The sequence shown here is derived from an EMBL/GenBank/DDBJ whole genome shotgun (WGS) entry which is preliminary data.</text>
</comment>
<evidence type="ECO:0000256" key="3">
    <source>
        <dbReference type="ARBA" id="ARBA00022692"/>
    </source>
</evidence>
<protein>
    <submittedName>
        <fullName evidence="8">GtrA family protein</fullName>
    </submittedName>
</protein>
<dbReference type="OrthoDB" id="9807815at2"/>
<feature type="transmembrane region" description="Helical" evidence="6">
    <location>
        <begin position="154"/>
        <end position="171"/>
    </location>
</feature>
<dbReference type="RefSeq" id="WP_143937903.1">
    <property type="nucleotide sequence ID" value="NZ_VKKG01000002.1"/>
</dbReference>
<feature type="transmembrane region" description="Helical" evidence="6">
    <location>
        <begin position="108"/>
        <end position="130"/>
    </location>
</feature>
<proteinExistence type="inferred from homology"/>
<keyword evidence="3 6" id="KW-0812">Transmembrane</keyword>
<keyword evidence="9" id="KW-1185">Reference proteome</keyword>
<dbReference type="PANTHER" id="PTHR38459">
    <property type="entry name" value="PROPHAGE BACTOPRENOL-LINKED GLUCOSE TRANSLOCASE HOMOLOG"/>
    <property type="match status" value="1"/>
</dbReference>
<dbReference type="GO" id="GO:0000271">
    <property type="term" value="P:polysaccharide biosynthetic process"/>
    <property type="evidence" value="ECO:0007669"/>
    <property type="project" value="InterPro"/>
</dbReference>
<dbReference type="GO" id="GO:0005886">
    <property type="term" value="C:plasma membrane"/>
    <property type="evidence" value="ECO:0007669"/>
    <property type="project" value="TreeGrafter"/>
</dbReference>
<comment type="similarity">
    <text evidence="2">Belongs to the GtrA family.</text>
</comment>
<keyword evidence="5 6" id="KW-0472">Membrane</keyword>
<comment type="subcellular location">
    <subcellularLocation>
        <location evidence="1">Membrane</location>
        <topology evidence="1">Multi-pass membrane protein</topology>
    </subcellularLocation>
</comment>
<evidence type="ECO:0000259" key="7">
    <source>
        <dbReference type="Pfam" id="PF04138"/>
    </source>
</evidence>
<accession>A0A553K2V0</accession>
<evidence type="ECO:0000256" key="2">
    <source>
        <dbReference type="ARBA" id="ARBA00009399"/>
    </source>
</evidence>
<evidence type="ECO:0000256" key="1">
    <source>
        <dbReference type="ARBA" id="ARBA00004141"/>
    </source>
</evidence>